<dbReference type="PANTHER" id="PTHR37610:SF86">
    <property type="entry name" value="RETROTRANSPOSON COPIA-LIKE N-TERMINAL DOMAIN-CONTAINING PROTEIN"/>
    <property type="match status" value="1"/>
</dbReference>
<organism evidence="5 6">
    <name type="scientific">Nicotiana attenuata</name>
    <name type="common">Coyote tobacco</name>
    <dbReference type="NCBI Taxonomy" id="49451"/>
    <lineage>
        <taxon>Eukaryota</taxon>
        <taxon>Viridiplantae</taxon>
        <taxon>Streptophyta</taxon>
        <taxon>Embryophyta</taxon>
        <taxon>Tracheophyta</taxon>
        <taxon>Spermatophyta</taxon>
        <taxon>Magnoliopsida</taxon>
        <taxon>eudicotyledons</taxon>
        <taxon>Gunneridae</taxon>
        <taxon>Pentapetalae</taxon>
        <taxon>asterids</taxon>
        <taxon>lamiids</taxon>
        <taxon>Solanales</taxon>
        <taxon>Solanaceae</taxon>
        <taxon>Nicotianoideae</taxon>
        <taxon>Nicotianeae</taxon>
        <taxon>Nicotiana</taxon>
    </lineage>
</organism>
<name>A0A1J6IRX5_NICAT</name>
<evidence type="ECO:0000259" key="3">
    <source>
        <dbReference type="Pfam" id="PF14244"/>
    </source>
</evidence>
<evidence type="ECO:0000313" key="6">
    <source>
        <dbReference type="Proteomes" id="UP000187609"/>
    </source>
</evidence>
<feature type="compositionally biased region" description="Polar residues" evidence="1">
    <location>
        <begin position="233"/>
        <end position="256"/>
    </location>
</feature>
<evidence type="ECO:0000256" key="1">
    <source>
        <dbReference type="SAM" id="MobiDB-lite"/>
    </source>
</evidence>
<dbReference type="PANTHER" id="PTHR37610">
    <property type="entry name" value="CCHC-TYPE DOMAIN-CONTAINING PROTEIN"/>
    <property type="match status" value="1"/>
</dbReference>
<dbReference type="InterPro" id="IPR054722">
    <property type="entry name" value="PolX-like_BBD"/>
</dbReference>
<dbReference type="AlphaFoldDB" id="A0A1J6IRX5"/>
<feature type="domain" description="Retrotransposon gag" evidence="2">
    <location>
        <begin position="62"/>
        <end position="118"/>
    </location>
</feature>
<dbReference type="Pfam" id="PF22936">
    <property type="entry name" value="Pol_BBD"/>
    <property type="match status" value="1"/>
</dbReference>
<dbReference type="Proteomes" id="UP000187609">
    <property type="component" value="Unassembled WGS sequence"/>
</dbReference>
<dbReference type="STRING" id="49451.A0A1J6IRX5"/>
<dbReference type="EMBL" id="MJEQ01037183">
    <property type="protein sequence ID" value="OIT07490.1"/>
    <property type="molecule type" value="Genomic_DNA"/>
</dbReference>
<comment type="caution">
    <text evidence="5">The sequence shown here is derived from an EMBL/GenBank/DDBJ whole genome shotgun (WGS) entry which is preliminary data.</text>
</comment>
<feature type="non-terminal residue" evidence="5">
    <location>
        <position position="1"/>
    </location>
</feature>
<gene>
    <name evidence="5" type="ORF">A4A49_62974</name>
</gene>
<dbReference type="Pfam" id="PF03732">
    <property type="entry name" value="Retrotrans_gag"/>
    <property type="match status" value="1"/>
</dbReference>
<sequence>LDHNHPLYLQPGDSPGLILIQLKLTGPNNYALWSRAMKLALRGKGKLGFVDGTCVKSMYKGELAEQWEKCDAIFEERFDRSNLTRIFHLWTEIATLRQGTESVTSYYSKMKDCWDELDVLAPLPSCDCEESLPYVVHLKSQRLLQFLVGLNESYTNLRSNLLARRSVVSVNEAYATVSQGESQRLLGVVDANKEPLTMLAGRTYQGPKPKRVGENCYKIVGYPRVFKSKKKGSQTSGFRPYANSTVAGENMKSSETQGHFFTEQQYKQIMNMLNKPTTSDDADHITGNMADTGASHHITPYKELLTTFRTLRSQNNNKVQVPTGGRVEITNIGDAVILGSYKLENVLHVPDFKFNLLSVSKITKQLCCVALFFPDFCVFQGLFNGKVLGIGKEKEGLYIL</sequence>
<dbReference type="InterPro" id="IPR029472">
    <property type="entry name" value="Copia-like_N"/>
</dbReference>
<reference evidence="5" key="1">
    <citation type="submission" date="2016-11" db="EMBL/GenBank/DDBJ databases">
        <title>The genome of Nicotiana attenuata.</title>
        <authorList>
            <person name="Xu S."/>
            <person name="Brockmoeller T."/>
            <person name="Gaquerel E."/>
            <person name="Navarro A."/>
            <person name="Kuhl H."/>
            <person name="Gase K."/>
            <person name="Ling Z."/>
            <person name="Zhou W."/>
            <person name="Kreitzer C."/>
            <person name="Stanke M."/>
            <person name="Tang H."/>
            <person name="Lyons E."/>
            <person name="Pandey P."/>
            <person name="Pandey S.P."/>
            <person name="Timmermann B."/>
            <person name="Baldwin I.T."/>
        </authorList>
    </citation>
    <scope>NUCLEOTIDE SEQUENCE [LARGE SCALE GENOMIC DNA]</scope>
    <source>
        <strain evidence="5">UT</strain>
    </source>
</reference>
<accession>A0A1J6IRX5</accession>
<dbReference type="Pfam" id="PF14244">
    <property type="entry name" value="Retrotran_gag_3"/>
    <property type="match status" value="1"/>
</dbReference>
<feature type="region of interest" description="Disordered" evidence="1">
    <location>
        <begin position="230"/>
        <end position="256"/>
    </location>
</feature>
<dbReference type="InterPro" id="IPR005162">
    <property type="entry name" value="Retrotrans_gag_dom"/>
</dbReference>
<evidence type="ECO:0000313" key="5">
    <source>
        <dbReference type="EMBL" id="OIT07490.1"/>
    </source>
</evidence>
<evidence type="ECO:0000259" key="4">
    <source>
        <dbReference type="Pfam" id="PF22936"/>
    </source>
</evidence>
<evidence type="ECO:0008006" key="7">
    <source>
        <dbReference type="Google" id="ProtNLM"/>
    </source>
</evidence>
<dbReference type="OMA" id="ITKQLCC"/>
<feature type="domain" description="Retrotransposon Copia-like N-terminal" evidence="3">
    <location>
        <begin position="11"/>
        <end position="56"/>
    </location>
</feature>
<keyword evidence="6" id="KW-1185">Reference proteome</keyword>
<protein>
    <recommendedName>
        <fullName evidence="7">Retrotransposon Copia-like N-terminal domain-containing protein</fullName>
    </recommendedName>
</protein>
<feature type="domain" description="Retrovirus-related Pol polyprotein from transposon TNT 1-94-like beta-barrel" evidence="4">
    <location>
        <begin position="290"/>
        <end position="365"/>
    </location>
</feature>
<evidence type="ECO:0000259" key="2">
    <source>
        <dbReference type="Pfam" id="PF03732"/>
    </source>
</evidence>
<proteinExistence type="predicted"/>
<feature type="non-terminal residue" evidence="5">
    <location>
        <position position="400"/>
    </location>
</feature>